<dbReference type="Gene3D" id="3.40.50.300">
    <property type="entry name" value="P-loop containing nucleotide triphosphate hydrolases"/>
    <property type="match status" value="1"/>
</dbReference>
<keyword evidence="3" id="KW-0547">Nucleotide-binding</keyword>
<proteinExistence type="inferred from homology"/>
<organism evidence="6 7">
    <name type="scientific">Brachyspira catarrhinii</name>
    <dbReference type="NCBI Taxonomy" id="2528966"/>
    <lineage>
        <taxon>Bacteria</taxon>
        <taxon>Pseudomonadati</taxon>
        <taxon>Spirochaetota</taxon>
        <taxon>Spirochaetia</taxon>
        <taxon>Brachyspirales</taxon>
        <taxon>Brachyspiraceae</taxon>
        <taxon>Brachyspira</taxon>
    </lineage>
</organism>
<evidence type="ECO:0000259" key="5">
    <source>
        <dbReference type="PROSITE" id="PS50893"/>
    </source>
</evidence>
<keyword evidence="4 6" id="KW-0067">ATP-binding</keyword>
<dbReference type="SMART" id="SM00382">
    <property type="entry name" value="AAA"/>
    <property type="match status" value="1"/>
</dbReference>
<accession>A0ABY2TSR5</accession>
<dbReference type="PROSITE" id="PS50893">
    <property type="entry name" value="ABC_TRANSPORTER_2"/>
    <property type="match status" value="1"/>
</dbReference>
<dbReference type="Proteomes" id="UP000310168">
    <property type="component" value="Unassembled WGS sequence"/>
</dbReference>
<gene>
    <name evidence="6" type="ORF">EZH24_02855</name>
</gene>
<protein>
    <submittedName>
        <fullName evidence="6">Metal ABC transporter ATP-binding protein</fullName>
    </submittedName>
</protein>
<dbReference type="InterPro" id="IPR003593">
    <property type="entry name" value="AAA+_ATPase"/>
</dbReference>
<name>A0ABY2TSR5_9SPIR</name>
<reference evidence="6 7" key="1">
    <citation type="journal article" date="2019" name="Anaerobe">
        <title>Brachyspira catarrhinii sp. nov., an anaerobic intestinal spirochaete isolated from vervet monkeys may have been misidentified as Brachyspira aalborgi in previous studies.</title>
        <authorList>
            <person name="Phillips N.D."/>
            <person name="La T."/>
            <person name="Hampson D.J."/>
        </authorList>
    </citation>
    <scope>NUCLEOTIDE SEQUENCE [LARGE SCALE GENOMIC DNA]</scope>
    <source>
        <strain evidence="6 7">Z12</strain>
    </source>
</reference>
<feature type="domain" description="ABC transporter" evidence="5">
    <location>
        <begin position="7"/>
        <end position="243"/>
    </location>
</feature>
<dbReference type="EMBL" id="SJDU01000041">
    <property type="protein sequence ID" value="TKZ35916.1"/>
    <property type="molecule type" value="Genomic_DNA"/>
</dbReference>
<dbReference type="InterPro" id="IPR050153">
    <property type="entry name" value="Metal_Ion_Import_ABC"/>
</dbReference>
<dbReference type="SUPFAM" id="SSF52540">
    <property type="entry name" value="P-loop containing nucleoside triphosphate hydrolases"/>
    <property type="match status" value="1"/>
</dbReference>
<comment type="caution">
    <text evidence="6">The sequence shown here is derived from an EMBL/GenBank/DDBJ whole genome shotgun (WGS) entry which is preliminary data.</text>
</comment>
<sequence length="250" mass="28350">MNNNKIIEFNKVYFGYTSEYILKNISFSVNEGDFVSIIGSNGAGKSTILKLILGELNQNKGEIKIFGDDIKKFNRLYCIGYLEQNAYYKVLNFPATVYETVMSNMFCDIGLFKFPNKNCRAKVIESLRLLGMEKYSKRTISKLSGGQIQRVFLARTLVANPKILILDEPTNGVDSETVDIIYNILSDLNKNKNISIIMVTHDIEKASKISSKIFCFEEGNLMELDKEQLELELSHKHKHPHSNNSNIGGI</sequence>
<evidence type="ECO:0000313" key="6">
    <source>
        <dbReference type="EMBL" id="TKZ35916.1"/>
    </source>
</evidence>
<dbReference type="RefSeq" id="WP_137997622.1">
    <property type="nucleotide sequence ID" value="NZ_SJDU01000041.1"/>
</dbReference>
<evidence type="ECO:0000256" key="3">
    <source>
        <dbReference type="ARBA" id="ARBA00022741"/>
    </source>
</evidence>
<comment type="similarity">
    <text evidence="1">Belongs to the ABC transporter superfamily.</text>
</comment>
<evidence type="ECO:0000256" key="2">
    <source>
        <dbReference type="ARBA" id="ARBA00022448"/>
    </source>
</evidence>
<dbReference type="InterPro" id="IPR027417">
    <property type="entry name" value="P-loop_NTPase"/>
</dbReference>
<dbReference type="InterPro" id="IPR017871">
    <property type="entry name" value="ABC_transporter-like_CS"/>
</dbReference>
<dbReference type="PANTHER" id="PTHR42734">
    <property type="entry name" value="METAL TRANSPORT SYSTEM ATP-BINDING PROTEIN TM_0124-RELATED"/>
    <property type="match status" value="1"/>
</dbReference>
<dbReference type="GO" id="GO:0005524">
    <property type="term" value="F:ATP binding"/>
    <property type="evidence" value="ECO:0007669"/>
    <property type="project" value="UniProtKB-KW"/>
</dbReference>
<evidence type="ECO:0000256" key="1">
    <source>
        <dbReference type="ARBA" id="ARBA00005417"/>
    </source>
</evidence>
<keyword evidence="7" id="KW-1185">Reference proteome</keyword>
<keyword evidence="2" id="KW-0813">Transport</keyword>
<dbReference type="CDD" id="cd03235">
    <property type="entry name" value="ABC_Metallic_Cations"/>
    <property type="match status" value="1"/>
</dbReference>
<dbReference type="PANTHER" id="PTHR42734:SF17">
    <property type="entry name" value="METAL TRANSPORT SYSTEM ATP-BINDING PROTEIN TM_0124-RELATED"/>
    <property type="match status" value="1"/>
</dbReference>
<dbReference type="PROSITE" id="PS00211">
    <property type="entry name" value="ABC_TRANSPORTER_1"/>
    <property type="match status" value="1"/>
</dbReference>
<evidence type="ECO:0000256" key="4">
    <source>
        <dbReference type="ARBA" id="ARBA00022840"/>
    </source>
</evidence>
<dbReference type="InterPro" id="IPR003439">
    <property type="entry name" value="ABC_transporter-like_ATP-bd"/>
</dbReference>
<dbReference type="Pfam" id="PF00005">
    <property type="entry name" value="ABC_tran"/>
    <property type="match status" value="1"/>
</dbReference>
<evidence type="ECO:0000313" key="7">
    <source>
        <dbReference type="Proteomes" id="UP000310168"/>
    </source>
</evidence>